<reference evidence="7" key="1">
    <citation type="submission" date="2022-06" db="EMBL/GenBank/DDBJ databases">
        <title>Genomic Encyclopedia of Archaeal and Bacterial Type Strains, Phase II (KMG-II): from individual species to whole genera.</title>
        <authorList>
            <person name="Goeker M."/>
        </authorList>
    </citation>
    <scope>NUCLEOTIDE SEQUENCE</scope>
    <source>
        <strain evidence="7">DSM 43935</strain>
    </source>
</reference>
<organism evidence="7 8">
    <name type="scientific">Goodfellowiella coeruleoviolacea</name>
    <dbReference type="NCBI Taxonomy" id="334858"/>
    <lineage>
        <taxon>Bacteria</taxon>
        <taxon>Bacillati</taxon>
        <taxon>Actinomycetota</taxon>
        <taxon>Actinomycetes</taxon>
        <taxon>Pseudonocardiales</taxon>
        <taxon>Pseudonocardiaceae</taxon>
        <taxon>Goodfellowiella</taxon>
    </lineage>
</organism>
<evidence type="ECO:0000259" key="6">
    <source>
        <dbReference type="PROSITE" id="PS50977"/>
    </source>
</evidence>
<keyword evidence="8" id="KW-1185">Reference proteome</keyword>
<dbReference type="InterPro" id="IPR050109">
    <property type="entry name" value="HTH-type_TetR-like_transc_reg"/>
</dbReference>
<dbReference type="GO" id="GO:0003700">
    <property type="term" value="F:DNA-binding transcription factor activity"/>
    <property type="evidence" value="ECO:0007669"/>
    <property type="project" value="TreeGrafter"/>
</dbReference>
<proteinExistence type="predicted"/>
<dbReference type="Proteomes" id="UP001206128">
    <property type="component" value="Unassembled WGS sequence"/>
</dbReference>
<dbReference type="GO" id="GO:0045892">
    <property type="term" value="P:negative regulation of DNA-templated transcription"/>
    <property type="evidence" value="ECO:0007669"/>
    <property type="project" value="InterPro"/>
</dbReference>
<sequence>MVNRRRSRPRVGLTRERVLDAALALVDSDGLAGLSMRKLGAALGVEAMSLYHYVPNKDALLDGLVELVLGMVTPEPPPQHSSWPDWVRQFAVDYRQVLLRHPAVLPLMATRPMPTTSALTTVELGLRRLVRAGLTARQALDILNSVTTFVLGHVLIEARKVPGHEAAAFTPNAMLVDLDEEVFPLISRAMKKEGAFDEQARFEYALNAMLEGFALAVARAADQAAAGHPVGRAAERVDGQVADQDQVAGQVAGLDADRSSTDRPTG</sequence>
<feature type="DNA-binding region" description="H-T-H motif" evidence="5">
    <location>
        <begin position="35"/>
        <end position="54"/>
    </location>
</feature>
<accession>A0AAE3GEE2</accession>
<dbReference type="GO" id="GO:0000976">
    <property type="term" value="F:transcription cis-regulatory region binding"/>
    <property type="evidence" value="ECO:0007669"/>
    <property type="project" value="TreeGrafter"/>
</dbReference>
<gene>
    <name evidence="7" type="ORF">LX83_002620</name>
</gene>
<keyword evidence="4" id="KW-0804">Transcription</keyword>
<evidence type="ECO:0000313" key="8">
    <source>
        <dbReference type="Proteomes" id="UP001206128"/>
    </source>
</evidence>
<dbReference type="SUPFAM" id="SSF46689">
    <property type="entry name" value="Homeodomain-like"/>
    <property type="match status" value="1"/>
</dbReference>
<dbReference type="Gene3D" id="1.10.357.10">
    <property type="entry name" value="Tetracycline Repressor, domain 2"/>
    <property type="match status" value="1"/>
</dbReference>
<dbReference type="PANTHER" id="PTHR30055:SF151">
    <property type="entry name" value="TRANSCRIPTIONAL REGULATORY PROTEIN"/>
    <property type="match status" value="1"/>
</dbReference>
<evidence type="ECO:0000256" key="3">
    <source>
        <dbReference type="ARBA" id="ARBA00023125"/>
    </source>
</evidence>
<evidence type="ECO:0000256" key="4">
    <source>
        <dbReference type="ARBA" id="ARBA00023163"/>
    </source>
</evidence>
<dbReference type="InterPro" id="IPR036271">
    <property type="entry name" value="Tet_transcr_reg_TetR-rel_C_sf"/>
</dbReference>
<protein>
    <submittedName>
        <fullName evidence="7">Transcriptional regulator, TetR family</fullName>
    </submittedName>
</protein>
<dbReference type="EMBL" id="JAMTCK010000005">
    <property type="protein sequence ID" value="MCP2165762.1"/>
    <property type="molecule type" value="Genomic_DNA"/>
</dbReference>
<dbReference type="PRINTS" id="PR00455">
    <property type="entry name" value="HTHTETR"/>
</dbReference>
<dbReference type="InterPro" id="IPR004111">
    <property type="entry name" value="Repressor_TetR_C"/>
</dbReference>
<evidence type="ECO:0000313" key="7">
    <source>
        <dbReference type="EMBL" id="MCP2165762.1"/>
    </source>
</evidence>
<dbReference type="PANTHER" id="PTHR30055">
    <property type="entry name" value="HTH-TYPE TRANSCRIPTIONAL REGULATOR RUTR"/>
    <property type="match status" value="1"/>
</dbReference>
<dbReference type="RefSeq" id="WP_301328121.1">
    <property type="nucleotide sequence ID" value="NZ_JAMTCK010000005.1"/>
</dbReference>
<dbReference type="GO" id="GO:0046677">
    <property type="term" value="P:response to antibiotic"/>
    <property type="evidence" value="ECO:0007669"/>
    <property type="project" value="InterPro"/>
</dbReference>
<keyword evidence="3 5" id="KW-0238">DNA-binding</keyword>
<name>A0AAE3GEE2_9PSEU</name>
<dbReference type="PROSITE" id="PS50977">
    <property type="entry name" value="HTH_TETR_2"/>
    <property type="match status" value="1"/>
</dbReference>
<dbReference type="PRINTS" id="PR00400">
    <property type="entry name" value="TETREPRESSOR"/>
</dbReference>
<dbReference type="SUPFAM" id="SSF48498">
    <property type="entry name" value="Tetracyclin repressor-like, C-terminal domain"/>
    <property type="match status" value="1"/>
</dbReference>
<dbReference type="InterPro" id="IPR003012">
    <property type="entry name" value="Tet_transcr_reg_TetR"/>
</dbReference>
<dbReference type="Pfam" id="PF00440">
    <property type="entry name" value="TetR_N"/>
    <property type="match status" value="1"/>
</dbReference>
<feature type="domain" description="HTH tetR-type" evidence="6">
    <location>
        <begin position="12"/>
        <end position="72"/>
    </location>
</feature>
<evidence type="ECO:0000256" key="1">
    <source>
        <dbReference type="ARBA" id="ARBA00022491"/>
    </source>
</evidence>
<dbReference type="InterPro" id="IPR001647">
    <property type="entry name" value="HTH_TetR"/>
</dbReference>
<comment type="caution">
    <text evidence="7">The sequence shown here is derived from an EMBL/GenBank/DDBJ whole genome shotgun (WGS) entry which is preliminary data.</text>
</comment>
<dbReference type="AlphaFoldDB" id="A0AAE3GEE2"/>
<evidence type="ECO:0000256" key="2">
    <source>
        <dbReference type="ARBA" id="ARBA00023015"/>
    </source>
</evidence>
<dbReference type="Pfam" id="PF02909">
    <property type="entry name" value="TetR_C_1"/>
    <property type="match status" value="1"/>
</dbReference>
<keyword evidence="2" id="KW-0805">Transcription regulation</keyword>
<keyword evidence="1" id="KW-0678">Repressor</keyword>
<evidence type="ECO:0000256" key="5">
    <source>
        <dbReference type="PROSITE-ProRule" id="PRU00335"/>
    </source>
</evidence>
<dbReference type="InterPro" id="IPR009057">
    <property type="entry name" value="Homeodomain-like_sf"/>
</dbReference>